<proteinExistence type="predicted"/>
<protein>
    <submittedName>
        <fullName evidence="1">Uncharacterized protein</fullName>
    </submittedName>
</protein>
<sequence length="94" mass="10330">MLGSRGDVFTPVAPETPDIRYIPPGTRFHSDLGDDRVIVNIAGVEEGERGERSAQRSKDARHLIPVKWHAKARTQGGVKGSDIAVSFVSWEYLA</sequence>
<reference evidence="1 2" key="1">
    <citation type="journal article" date="2021" name="Elife">
        <title>Chloroplast acquisition without the gene transfer in kleptoplastic sea slugs, Plakobranchus ocellatus.</title>
        <authorList>
            <person name="Maeda T."/>
            <person name="Takahashi S."/>
            <person name="Yoshida T."/>
            <person name="Shimamura S."/>
            <person name="Takaki Y."/>
            <person name="Nagai Y."/>
            <person name="Toyoda A."/>
            <person name="Suzuki Y."/>
            <person name="Arimoto A."/>
            <person name="Ishii H."/>
            <person name="Satoh N."/>
            <person name="Nishiyama T."/>
            <person name="Hasebe M."/>
            <person name="Maruyama T."/>
            <person name="Minagawa J."/>
            <person name="Obokata J."/>
            <person name="Shigenobu S."/>
        </authorList>
    </citation>
    <scope>NUCLEOTIDE SEQUENCE [LARGE SCALE GENOMIC DNA]</scope>
</reference>
<dbReference type="AlphaFoldDB" id="A0AAV4JEG7"/>
<comment type="caution">
    <text evidence="1">The sequence shown here is derived from an EMBL/GenBank/DDBJ whole genome shotgun (WGS) entry which is preliminary data.</text>
</comment>
<organism evidence="1 2">
    <name type="scientific">Elysia marginata</name>
    <dbReference type="NCBI Taxonomy" id="1093978"/>
    <lineage>
        <taxon>Eukaryota</taxon>
        <taxon>Metazoa</taxon>
        <taxon>Spiralia</taxon>
        <taxon>Lophotrochozoa</taxon>
        <taxon>Mollusca</taxon>
        <taxon>Gastropoda</taxon>
        <taxon>Heterobranchia</taxon>
        <taxon>Euthyneura</taxon>
        <taxon>Panpulmonata</taxon>
        <taxon>Sacoglossa</taxon>
        <taxon>Placobranchoidea</taxon>
        <taxon>Plakobranchidae</taxon>
        <taxon>Elysia</taxon>
    </lineage>
</organism>
<dbReference type="EMBL" id="BMAT01003066">
    <property type="protein sequence ID" value="GFS19392.1"/>
    <property type="molecule type" value="Genomic_DNA"/>
</dbReference>
<accession>A0AAV4JEG7</accession>
<dbReference type="Proteomes" id="UP000762676">
    <property type="component" value="Unassembled WGS sequence"/>
</dbReference>
<name>A0AAV4JEG7_9GAST</name>
<evidence type="ECO:0000313" key="2">
    <source>
        <dbReference type="Proteomes" id="UP000762676"/>
    </source>
</evidence>
<keyword evidence="2" id="KW-1185">Reference proteome</keyword>
<evidence type="ECO:0000313" key="1">
    <source>
        <dbReference type="EMBL" id="GFS19392.1"/>
    </source>
</evidence>
<gene>
    <name evidence="1" type="ORF">ElyMa_001544100</name>
</gene>